<dbReference type="SUPFAM" id="SSF47413">
    <property type="entry name" value="lambda repressor-like DNA-binding domains"/>
    <property type="match status" value="1"/>
</dbReference>
<dbReference type="CDD" id="cd00093">
    <property type="entry name" value="HTH_XRE"/>
    <property type="match status" value="1"/>
</dbReference>
<sequence length="119" mass="13579">MIMITTIIVVMNDSNTQNVIFSRRLKELRVNKGLSQKQLGILAGIDEFVASTRINRYEKGVHQASIRIVQQLAAVLDVPVAYFYAEDDALAKLVVEWNKVDLKKRERILDILYDKSSLT</sequence>
<evidence type="ECO:0000313" key="3">
    <source>
        <dbReference type="Proteomes" id="UP000036305"/>
    </source>
</evidence>
<evidence type="ECO:0000259" key="1">
    <source>
        <dbReference type="PROSITE" id="PS50943"/>
    </source>
</evidence>
<dbReference type="Gene3D" id="1.10.260.40">
    <property type="entry name" value="lambda repressor-like DNA-binding domains"/>
    <property type="match status" value="1"/>
</dbReference>
<comment type="caution">
    <text evidence="2">The sequence shown here is derived from an EMBL/GenBank/DDBJ whole genome shotgun (WGS) entry which is preliminary data.</text>
</comment>
<proteinExistence type="predicted"/>
<reference evidence="2 3" key="1">
    <citation type="submission" date="2015-06" db="EMBL/GenBank/DDBJ databases">
        <title>The Genome Sequence of None.</title>
        <authorList>
            <consortium name="The Broad Institute Genomics Platform"/>
            <consortium name="The Broad Institute Genome Sequencing Center for Infectious Disease"/>
            <person name="Earl A.M."/>
            <person name="Onderdonk A.B."/>
            <person name="Kirby J."/>
            <person name="Ferraro M.J."/>
            <person name="Huang S."/>
            <person name="Spencer M."/>
            <person name="Fodor A."/>
            <person name="Hooper D."/>
            <person name="Dekker J."/>
            <person name="O'Brien T."/>
            <person name="Quan V."/>
            <person name="Gombosev A."/>
            <person name="Delaney M."/>
            <person name="DuBois A."/>
            <person name="Ernst C."/>
            <person name="Kim D.S."/>
            <person name="Rossman W."/>
            <person name="Gohs F."/>
            <person name="Petruso H."/>
            <person name="Nozar T."/>
            <person name="Mougeot F."/>
            <person name="Manson-McGuire A."/>
            <person name="Young S."/>
            <person name="Abouelleil A."/>
            <person name="Cao P."/>
            <person name="Chapman S.B."/>
            <person name="Griggs A."/>
            <person name="Priest M."/>
            <person name="Shea T."/>
            <person name="Wortman I."/>
            <person name="Wortman J.R."/>
            <person name="Nusbaum C."/>
            <person name="Birren B."/>
        </authorList>
    </citation>
    <scope>NUCLEOTIDE SEQUENCE [LARGE SCALE GENOMIC DNA]</scope>
    <source>
        <strain evidence="2 3">MGH87</strain>
    </source>
</reference>
<organism evidence="2 3">
    <name type="scientific">Klebsiella michiganensis</name>
    <dbReference type="NCBI Taxonomy" id="1134687"/>
    <lineage>
        <taxon>Bacteria</taxon>
        <taxon>Pseudomonadati</taxon>
        <taxon>Pseudomonadota</taxon>
        <taxon>Gammaproteobacteria</taxon>
        <taxon>Enterobacterales</taxon>
        <taxon>Enterobacteriaceae</taxon>
        <taxon>Klebsiella/Raoultella group</taxon>
        <taxon>Klebsiella</taxon>
    </lineage>
</organism>
<keyword evidence="3" id="KW-1185">Reference proteome</keyword>
<name>A0ABR5GAL3_9ENTR</name>
<dbReference type="PROSITE" id="PS50943">
    <property type="entry name" value="HTH_CROC1"/>
    <property type="match status" value="1"/>
</dbReference>
<dbReference type="EMBL" id="LEUS01000025">
    <property type="protein sequence ID" value="KLY29056.1"/>
    <property type="molecule type" value="Genomic_DNA"/>
</dbReference>
<dbReference type="SMART" id="SM00530">
    <property type="entry name" value="HTH_XRE"/>
    <property type="match status" value="1"/>
</dbReference>
<dbReference type="InterPro" id="IPR010982">
    <property type="entry name" value="Lambda_DNA-bd_dom_sf"/>
</dbReference>
<evidence type="ECO:0000313" key="2">
    <source>
        <dbReference type="EMBL" id="KLY29056.1"/>
    </source>
</evidence>
<dbReference type="Proteomes" id="UP000036305">
    <property type="component" value="Unassembled WGS sequence"/>
</dbReference>
<dbReference type="InterPro" id="IPR001387">
    <property type="entry name" value="Cro/C1-type_HTH"/>
</dbReference>
<accession>A0ABR5GAL3</accession>
<gene>
    <name evidence="2" type="ORF">SK91_04577</name>
</gene>
<feature type="domain" description="HTH cro/C1-type" evidence="1">
    <location>
        <begin position="25"/>
        <end position="83"/>
    </location>
</feature>
<protein>
    <recommendedName>
        <fullName evidence="1">HTH cro/C1-type domain-containing protein</fullName>
    </recommendedName>
</protein>
<dbReference type="Pfam" id="PF01381">
    <property type="entry name" value="HTH_3"/>
    <property type="match status" value="1"/>
</dbReference>